<dbReference type="SUPFAM" id="SSF103473">
    <property type="entry name" value="MFS general substrate transporter"/>
    <property type="match status" value="1"/>
</dbReference>
<keyword evidence="4 6" id="KW-0472">Membrane</keyword>
<dbReference type="Gene3D" id="1.20.1250.20">
    <property type="entry name" value="MFS general substrate transporter like domains"/>
    <property type="match status" value="1"/>
</dbReference>
<feature type="transmembrane region" description="Helical" evidence="6">
    <location>
        <begin position="298"/>
        <end position="319"/>
    </location>
</feature>
<feature type="transmembrane region" description="Helical" evidence="6">
    <location>
        <begin position="340"/>
        <end position="362"/>
    </location>
</feature>
<proteinExistence type="predicted"/>
<evidence type="ECO:0000256" key="2">
    <source>
        <dbReference type="ARBA" id="ARBA00022692"/>
    </source>
</evidence>
<dbReference type="PANTHER" id="PTHR23507:SF1">
    <property type="entry name" value="FI18259P1-RELATED"/>
    <property type="match status" value="1"/>
</dbReference>
<feature type="transmembrane region" description="Helical" evidence="6">
    <location>
        <begin position="203"/>
        <end position="226"/>
    </location>
</feature>
<feature type="transmembrane region" description="Helical" evidence="6">
    <location>
        <begin position="262"/>
        <end position="278"/>
    </location>
</feature>
<dbReference type="InterPro" id="IPR036259">
    <property type="entry name" value="MFS_trans_sf"/>
</dbReference>
<evidence type="ECO:0000313" key="7">
    <source>
        <dbReference type="EMBL" id="KOB68135.1"/>
    </source>
</evidence>
<feature type="region of interest" description="Disordered" evidence="5">
    <location>
        <begin position="1"/>
        <end position="29"/>
    </location>
</feature>
<dbReference type="Proteomes" id="UP000037510">
    <property type="component" value="Unassembled WGS sequence"/>
</dbReference>
<comment type="caution">
    <text evidence="7">The sequence shown here is derived from an EMBL/GenBank/DDBJ whole genome shotgun (WGS) entry which is preliminary data.</text>
</comment>
<organism evidence="7 8">
    <name type="scientific">Operophtera brumata</name>
    <name type="common">Winter moth</name>
    <name type="synonym">Phalaena brumata</name>
    <dbReference type="NCBI Taxonomy" id="104452"/>
    <lineage>
        <taxon>Eukaryota</taxon>
        <taxon>Metazoa</taxon>
        <taxon>Ecdysozoa</taxon>
        <taxon>Arthropoda</taxon>
        <taxon>Hexapoda</taxon>
        <taxon>Insecta</taxon>
        <taxon>Pterygota</taxon>
        <taxon>Neoptera</taxon>
        <taxon>Endopterygota</taxon>
        <taxon>Lepidoptera</taxon>
        <taxon>Glossata</taxon>
        <taxon>Ditrysia</taxon>
        <taxon>Geometroidea</taxon>
        <taxon>Geometridae</taxon>
        <taxon>Larentiinae</taxon>
        <taxon>Operophtera</taxon>
    </lineage>
</organism>
<protein>
    <submittedName>
        <fullName evidence="7">Adenylate cyclase</fullName>
    </submittedName>
</protein>
<gene>
    <name evidence="7" type="ORF">OBRU01_12348</name>
</gene>
<dbReference type="AlphaFoldDB" id="A0A0L7KYA7"/>
<evidence type="ECO:0000256" key="1">
    <source>
        <dbReference type="ARBA" id="ARBA00004141"/>
    </source>
</evidence>
<dbReference type="PANTHER" id="PTHR23507">
    <property type="entry name" value="ZGC:174356"/>
    <property type="match status" value="1"/>
</dbReference>
<keyword evidence="2 6" id="KW-0812">Transmembrane</keyword>
<evidence type="ECO:0000313" key="8">
    <source>
        <dbReference type="Proteomes" id="UP000037510"/>
    </source>
</evidence>
<comment type="subcellular location">
    <subcellularLocation>
        <location evidence="1">Membrane</location>
        <topology evidence="1">Multi-pass membrane protein</topology>
    </subcellularLocation>
</comment>
<name>A0A0L7KYA7_OPEBR</name>
<reference evidence="7 8" key="1">
    <citation type="journal article" date="2015" name="Genome Biol. Evol.">
        <title>The genome of winter moth (Operophtera brumata) provides a genomic perspective on sexual dimorphism and phenology.</title>
        <authorList>
            <person name="Derks M.F."/>
            <person name="Smit S."/>
            <person name="Salis L."/>
            <person name="Schijlen E."/>
            <person name="Bossers A."/>
            <person name="Mateman C."/>
            <person name="Pijl A.S."/>
            <person name="de Ridder D."/>
            <person name="Groenen M.A."/>
            <person name="Visser M.E."/>
            <person name="Megens H.J."/>
        </authorList>
    </citation>
    <scope>NUCLEOTIDE SEQUENCE [LARGE SCALE GENOMIC DNA]</scope>
    <source>
        <strain evidence="7">WM2013NL</strain>
        <tissue evidence="7">Head and thorax</tissue>
    </source>
</reference>
<feature type="transmembrane region" description="Helical" evidence="6">
    <location>
        <begin position="160"/>
        <end position="183"/>
    </location>
</feature>
<feature type="transmembrane region" description="Helical" evidence="6">
    <location>
        <begin position="374"/>
        <end position="395"/>
    </location>
</feature>
<evidence type="ECO:0000256" key="5">
    <source>
        <dbReference type="SAM" id="MobiDB-lite"/>
    </source>
</evidence>
<feature type="transmembrane region" description="Helical" evidence="6">
    <location>
        <begin position="40"/>
        <end position="60"/>
    </location>
</feature>
<dbReference type="GO" id="GO:0016020">
    <property type="term" value="C:membrane"/>
    <property type="evidence" value="ECO:0007669"/>
    <property type="project" value="UniProtKB-SubCell"/>
</dbReference>
<keyword evidence="3 6" id="KW-1133">Transmembrane helix</keyword>
<feature type="transmembrane region" description="Helical" evidence="6">
    <location>
        <begin position="99"/>
        <end position="117"/>
    </location>
</feature>
<dbReference type="EMBL" id="JTDY01004458">
    <property type="protein sequence ID" value="KOB68135.1"/>
    <property type="molecule type" value="Genomic_DNA"/>
</dbReference>
<evidence type="ECO:0000256" key="6">
    <source>
        <dbReference type="SAM" id="Phobius"/>
    </source>
</evidence>
<keyword evidence="8" id="KW-1185">Reference proteome</keyword>
<evidence type="ECO:0000256" key="3">
    <source>
        <dbReference type="ARBA" id="ARBA00022989"/>
    </source>
</evidence>
<accession>A0A0L7KYA7</accession>
<sequence length="466" mass="51913">MTESALDLRELEKLRPNSDPTQDKNCGKEPEKWQMLLEPALVGSMLAICMFMTSAQNFYLRTACTVDLKLDPSICDKGVGEEFEAAEARSQALLSNVNISRSFIGSLISTVVLLFAGPWSDCSGRRKPLLILPLVGMSAMSISVLLLLTFPGASTVQALYAIQIPMSLGGTFGLLLAAAFSHIGDVAQVLGAVSGPLTYRWLGFYGVFSIVLFLQLSSLIYVVFYVKDVNINTENKVSVFNWRLPFNAVQCLVRRRDGNKRAIILLMLVVCLADRVILNADVYYSYMYYRLKFHFDDILFGSFLAYKNILSFVGTLLILTVLKHRLRLSDEIVGVLSGKIYSVLGALESAMQTITTPLYSLLYSKTVDTVPDAWLFPGLALSVLQLLAFLFTRFITKRRNLDAKDNAEIDKNNEHLPTKEIKNDSNSQLSPEIVDKKSLNAIPMRNSVTYTLSCLRYGIVGERENL</sequence>
<evidence type="ECO:0000256" key="4">
    <source>
        <dbReference type="ARBA" id="ARBA00023136"/>
    </source>
</evidence>
<feature type="transmembrane region" description="Helical" evidence="6">
    <location>
        <begin position="129"/>
        <end position="148"/>
    </location>
</feature>
<dbReference type="GO" id="GO:0022857">
    <property type="term" value="F:transmembrane transporter activity"/>
    <property type="evidence" value="ECO:0007669"/>
    <property type="project" value="TreeGrafter"/>
</dbReference>